<dbReference type="SUPFAM" id="SSF53474">
    <property type="entry name" value="alpha/beta-Hydrolases"/>
    <property type="match status" value="1"/>
</dbReference>
<feature type="region of interest" description="Disordered" evidence="1">
    <location>
        <begin position="22"/>
        <end position="64"/>
    </location>
</feature>
<organism evidence="2 3">
    <name type="scientific">Halobacteriovorax marinus (strain ATCC BAA-682 / DSM 15412 / SJ)</name>
    <name type="common">Bacteriovorax marinus</name>
    <dbReference type="NCBI Taxonomy" id="862908"/>
    <lineage>
        <taxon>Bacteria</taxon>
        <taxon>Pseudomonadati</taxon>
        <taxon>Bdellovibrionota</taxon>
        <taxon>Bacteriovoracia</taxon>
        <taxon>Bacteriovoracales</taxon>
        <taxon>Halobacteriovoraceae</taxon>
        <taxon>Halobacteriovorax</taxon>
    </lineage>
</organism>
<accession>E1WYL4</accession>
<dbReference type="HOGENOM" id="CLU_849332_0_0_7"/>
<dbReference type="STRING" id="862908.BMS_2882"/>
<protein>
    <recommendedName>
        <fullName evidence="4">Thioesterase domain-containing protein</fullName>
    </recommendedName>
</protein>
<evidence type="ECO:0000256" key="1">
    <source>
        <dbReference type="SAM" id="MobiDB-lite"/>
    </source>
</evidence>
<evidence type="ECO:0000313" key="3">
    <source>
        <dbReference type="Proteomes" id="UP000008963"/>
    </source>
</evidence>
<proteinExistence type="predicted"/>
<dbReference type="InterPro" id="IPR029058">
    <property type="entry name" value="AB_hydrolase_fold"/>
</dbReference>
<keyword evidence="3" id="KW-1185">Reference proteome</keyword>
<evidence type="ECO:0008006" key="4">
    <source>
        <dbReference type="Google" id="ProtNLM"/>
    </source>
</evidence>
<feature type="compositionally biased region" description="Basic and acidic residues" evidence="1">
    <location>
        <begin position="37"/>
        <end position="47"/>
    </location>
</feature>
<dbReference type="PATRIC" id="fig|862908.3.peg.2756"/>
<reference evidence="3" key="1">
    <citation type="journal article" date="2013" name="ISME J.">
        <title>A small predatory core genome in the divergent marine Bacteriovorax marinus SJ and the terrestrial Bdellovibrio bacteriovorus.</title>
        <authorList>
            <person name="Crossman L.C."/>
            <person name="Chen H."/>
            <person name="Cerdeno-Tarraga A.M."/>
            <person name="Brooks K."/>
            <person name="Quail M.A."/>
            <person name="Pineiro S.A."/>
            <person name="Hobley L."/>
            <person name="Sockett R.E."/>
            <person name="Bentley S.D."/>
            <person name="Parkhill J."/>
            <person name="Williams H.N."/>
            <person name="Stine O.C."/>
        </authorList>
    </citation>
    <scope>NUCLEOTIDE SEQUENCE [LARGE SCALE GENOMIC DNA]</scope>
    <source>
        <strain evidence="3">ATCC BAA-682 / DSM 15412 / SJ</strain>
    </source>
</reference>
<dbReference type="Gene3D" id="3.40.50.1820">
    <property type="entry name" value="alpha/beta hydrolase"/>
    <property type="match status" value="1"/>
</dbReference>
<dbReference type="eggNOG" id="COG3319">
    <property type="taxonomic scope" value="Bacteria"/>
</dbReference>
<dbReference type="EMBL" id="FQ312005">
    <property type="protein sequence ID" value="CBW27654.1"/>
    <property type="molecule type" value="Genomic_DNA"/>
</dbReference>
<dbReference type="Proteomes" id="UP000008963">
    <property type="component" value="Chromosome"/>
</dbReference>
<name>E1WYL4_HALMS</name>
<dbReference type="AlphaFoldDB" id="E1WYL4"/>
<evidence type="ECO:0000313" key="2">
    <source>
        <dbReference type="EMBL" id="CBW27654.1"/>
    </source>
</evidence>
<dbReference type="KEGG" id="bmx:BMS_2882"/>
<feature type="compositionally biased region" description="Basic and acidic residues" evidence="1">
    <location>
        <begin position="54"/>
        <end position="64"/>
    </location>
</feature>
<sequence>MMKTGNGVRHYKSHSDYLQNRGKKLISPAKGGSGDLPVEKAPTDKVELSQTSKDQSKDLGSKVKENLKQNERELKSASKHLLKDAVGVAKNAVNMPGIGTAIDLVSSVIPESEAIEEVKEVFVDKEEAGQIEGAKVIFVSGLHLAGISSNDEGLEGMAKDLEGASHFSWKDEEVVIDQIKRTPKDEPIILIGHSLGGDAIVNIANNLNTFANGFRKIDLLVTLDSVGFDNDIIPKNVKKNINFIGDKDAFFNDGPNIARDNSKTEVINNLRKEGHTQIDDSREVRETIWGEISRIRESYEQEKEQTNLMKSFLSKILAHPNALEILK</sequence>
<gene>
    <name evidence="2" type="ordered locus">BMS_2882</name>
</gene>